<gene>
    <name evidence="3" type="ORF">DO021_06430</name>
    <name evidence="2" type="ORF">EYB58_15625</name>
</gene>
<proteinExistence type="predicted"/>
<reference evidence="3 4" key="1">
    <citation type="submission" date="2018-06" db="EMBL/GenBank/DDBJ databases">
        <title>Complete Genome Sequence of Desulfobacter hydrogenophilus (DSM3380).</title>
        <authorList>
            <person name="Marietou A."/>
            <person name="Schreiber L."/>
            <person name="Marshall I."/>
            <person name="Jorgensen B."/>
        </authorList>
    </citation>
    <scope>NUCLEOTIDE SEQUENCE [LARGE SCALE GENOMIC DNA]</scope>
    <source>
        <strain evidence="3 4">DSM 3380</strain>
    </source>
</reference>
<dbReference type="EMBL" id="QLNI01000010">
    <property type="protein sequence ID" value="RAM02852.1"/>
    <property type="molecule type" value="Genomic_DNA"/>
</dbReference>
<keyword evidence="5" id="KW-1185">Reference proteome</keyword>
<evidence type="ECO:0000313" key="3">
    <source>
        <dbReference type="EMBL" id="RAM02852.1"/>
    </source>
</evidence>
<dbReference type="Proteomes" id="UP000293902">
    <property type="component" value="Chromosome"/>
</dbReference>
<evidence type="ECO:0000313" key="5">
    <source>
        <dbReference type="Proteomes" id="UP000293902"/>
    </source>
</evidence>
<dbReference type="RefSeq" id="WP_111954878.1">
    <property type="nucleotide sequence ID" value="NZ_CP036313.1"/>
</dbReference>
<dbReference type="Proteomes" id="UP000248798">
    <property type="component" value="Unassembled WGS sequence"/>
</dbReference>
<protein>
    <submittedName>
        <fullName evidence="3">Uncharacterized protein</fullName>
    </submittedName>
</protein>
<organism evidence="3 4">
    <name type="scientific">Desulfobacter hydrogenophilus</name>
    <dbReference type="NCBI Taxonomy" id="2291"/>
    <lineage>
        <taxon>Bacteria</taxon>
        <taxon>Pseudomonadati</taxon>
        <taxon>Thermodesulfobacteriota</taxon>
        <taxon>Desulfobacteria</taxon>
        <taxon>Desulfobacterales</taxon>
        <taxon>Desulfobacteraceae</taxon>
        <taxon>Desulfobacter</taxon>
    </lineage>
</organism>
<evidence type="ECO:0000313" key="4">
    <source>
        <dbReference type="Proteomes" id="UP000248798"/>
    </source>
</evidence>
<sequence>MICKRNQCYEKKRASLLNVEVFAKKRADSRLDKLKKIEAETFEAPEETFEIIDEKNDPTSEPQESGQHKE</sequence>
<accession>A0A328FH98</accession>
<name>A0A328FH98_9BACT</name>
<evidence type="ECO:0000256" key="1">
    <source>
        <dbReference type="SAM" id="MobiDB-lite"/>
    </source>
</evidence>
<dbReference type="EMBL" id="CP036313">
    <property type="protein sequence ID" value="QBH14216.1"/>
    <property type="molecule type" value="Genomic_DNA"/>
</dbReference>
<evidence type="ECO:0000313" key="2">
    <source>
        <dbReference type="EMBL" id="QBH14216.1"/>
    </source>
</evidence>
<dbReference type="AlphaFoldDB" id="A0A328FH98"/>
<reference evidence="2 5" key="2">
    <citation type="submission" date="2019-02" db="EMBL/GenBank/DDBJ databases">
        <title>Complete genome sequence of Desulfobacter hydrogenophilus AcRS1.</title>
        <authorList>
            <person name="Marietou A."/>
            <person name="Lund M.B."/>
            <person name="Marshall I.P.G."/>
            <person name="Schreiber L."/>
            <person name="Jorgensen B."/>
        </authorList>
    </citation>
    <scope>NUCLEOTIDE SEQUENCE [LARGE SCALE GENOMIC DNA]</scope>
    <source>
        <strain evidence="2 5">AcRS1</strain>
    </source>
</reference>
<feature type="compositionally biased region" description="Polar residues" evidence="1">
    <location>
        <begin position="59"/>
        <end position="70"/>
    </location>
</feature>
<feature type="region of interest" description="Disordered" evidence="1">
    <location>
        <begin position="48"/>
        <end position="70"/>
    </location>
</feature>